<dbReference type="AlphaFoldDB" id="A0A438BYW4"/>
<evidence type="ECO:0000313" key="2">
    <source>
        <dbReference type="EMBL" id="RVW16138.1"/>
    </source>
</evidence>
<evidence type="ECO:0000313" key="3">
    <source>
        <dbReference type="Proteomes" id="UP000288805"/>
    </source>
</evidence>
<dbReference type="Proteomes" id="UP000288805">
    <property type="component" value="Unassembled WGS sequence"/>
</dbReference>
<dbReference type="InterPro" id="IPR000477">
    <property type="entry name" value="RT_dom"/>
</dbReference>
<dbReference type="CDD" id="cd01650">
    <property type="entry name" value="RT_nLTR_like"/>
    <property type="match status" value="1"/>
</dbReference>
<dbReference type="EMBL" id="QGNW01002590">
    <property type="protein sequence ID" value="RVW16138.1"/>
    <property type="molecule type" value="Genomic_DNA"/>
</dbReference>
<evidence type="ECO:0000259" key="1">
    <source>
        <dbReference type="PROSITE" id="PS50878"/>
    </source>
</evidence>
<organism evidence="2 3">
    <name type="scientific">Vitis vinifera</name>
    <name type="common">Grape</name>
    <dbReference type="NCBI Taxonomy" id="29760"/>
    <lineage>
        <taxon>Eukaryota</taxon>
        <taxon>Viridiplantae</taxon>
        <taxon>Streptophyta</taxon>
        <taxon>Embryophyta</taxon>
        <taxon>Tracheophyta</taxon>
        <taxon>Spermatophyta</taxon>
        <taxon>Magnoliopsida</taxon>
        <taxon>eudicotyledons</taxon>
        <taxon>Gunneridae</taxon>
        <taxon>Pentapetalae</taxon>
        <taxon>rosids</taxon>
        <taxon>Vitales</taxon>
        <taxon>Vitaceae</taxon>
        <taxon>Viteae</taxon>
        <taxon>Vitis</taxon>
    </lineage>
</organism>
<sequence>MLLETMGRDDVEELEVPFIEDKVVSTLNSINVDKAPRISMSFTFLVLIPKKGGVEEFKDFRPISLVSGFYKLLAKIFAASNWIPCWLLSKFSGITRRGFPFLIFVGVSYGGTKLFVEEGKRYISGIKAFGRGSDGVEKSRLIMVGNVPNVEELVAELGCRKGELTTVYLGLPLVANGRRNRKYIKVLENERGLVLNNAESIIEEILLYFEKLYASPTGESWSIEGLDWSPISEESALRLDSPFTEEEISKAIFQLGRDKAAGPDGFTIAVFQDCWDVIKEDLVRVFAEFHRNRIINQSTNASFIVLLPKKSLTKKISNFRPISLITSLYKIIAKVLSGRLRGVLHETIHSTQGAFVQGRQILNAVLIANEIVDERRRSGEEGVVFKIDFEKAYDHVRWDFLDQVLEKKRFSPRWRKWMSGCLFSVSYAVLVNGSAKGWVKASRGLRQGDPLSPFLFTLVADVLSRMLLRAEERNLLEGFKVDRNRTRVTHLQFADDTIFFSNTKEEDLQTFKSLLLNHLSRLAEMLDCKASGWPILYLGLPLGGNPKAQWGIGLWEDFPEESRSFREMVVEMVTSLSLEGYHTSLSGVFLVYSVCVLGSTRPFSWNFNFRRNLSDSEIEDLEGLMRSLDGLHLSPSVFPSKVVWKSQVPFKVKSFVWLVAHKKITFSFIAP</sequence>
<accession>A0A438BYW4</accession>
<protein>
    <submittedName>
        <fullName evidence="2">Transposon TX1 uncharacterized 149 kDa protein</fullName>
    </submittedName>
</protein>
<dbReference type="InterPro" id="IPR043502">
    <property type="entry name" value="DNA/RNA_pol_sf"/>
</dbReference>
<dbReference type="SUPFAM" id="SSF56672">
    <property type="entry name" value="DNA/RNA polymerases"/>
    <property type="match status" value="1"/>
</dbReference>
<dbReference type="PROSITE" id="PS50878">
    <property type="entry name" value="RT_POL"/>
    <property type="match status" value="1"/>
</dbReference>
<proteinExistence type="predicted"/>
<dbReference type="PANTHER" id="PTHR19446">
    <property type="entry name" value="REVERSE TRANSCRIPTASES"/>
    <property type="match status" value="1"/>
</dbReference>
<comment type="caution">
    <text evidence="2">The sequence shown here is derived from an EMBL/GenBank/DDBJ whole genome shotgun (WGS) entry which is preliminary data.</text>
</comment>
<name>A0A438BYW4_VITVI</name>
<feature type="domain" description="Reverse transcriptase" evidence="1">
    <location>
        <begin position="288"/>
        <end position="554"/>
    </location>
</feature>
<dbReference type="Pfam" id="PF00078">
    <property type="entry name" value="RVT_1"/>
    <property type="match status" value="1"/>
</dbReference>
<reference evidence="2 3" key="1">
    <citation type="journal article" date="2018" name="PLoS Genet.">
        <title>Population sequencing reveals clonal diversity and ancestral inbreeding in the grapevine cultivar Chardonnay.</title>
        <authorList>
            <person name="Roach M.J."/>
            <person name="Johnson D.L."/>
            <person name="Bohlmann J."/>
            <person name="van Vuuren H.J."/>
            <person name="Jones S.J."/>
            <person name="Pretorius I.S."/>
            <person name="Schmidt S.A."/>
            <person name="Borneman A.R."/>
        </authorList>
    </citation>
    <scope>NUCLEOTIDE SEQUENCE [LARGE SCALE GENOMIC DNA]</scope>
    <source>
        <strain evidence="3">cv. Chardonnay</strain>
        <tissue evidence="2">Leaf</tissue>
    </source>
</reference>
<gene>
    <name evidence="2" type="primary">YTX2_312</name>
    <name evidence="2" type="ORF">CK203_074278</name>
</gene>